<dbReference type="EMBL" id="JAATIQ010000254">
    <property type="protein sequence ID" value="KAF4366667.1"/>
    <property type="molecule type" value="Genomic_DNA"/>
</dbReference>
<dbReference type="Pfam" id="PF04072">
    <property type="entry name" value="LCM"/>
    <property type="match status" value="1"/>
</dbReference>
<sequence length="337" mass="37380">MYGMYCSTILGFSHNPTTVFFNKSIPYASKTSTSKNGSFRAKSNDENDPLLQAAINAASLRLQETLQPGKSISLCIASNRSMFHSDNSSNKPLFHDPYAGCFISPQLRLDDKKQCSSSLHYLLTTKFIDDKLVGFVNQTDGLKQVVLLTDGMDTRPYRLSCVQCSDTVVFQNESGNGAKLPKGCLLRHIPLESSNIQQTLCADGFNGNRSSIWAIQGLPVMTLSSFEEILITVSGLATKGCSFLGVLPAGVVETNIGNESSIRERMEKLFLSNGFRVEMIKHEDVARSFGKLVAPGNYKTVLFVAEQLRFSDDQMETWRSEFQRLDEEGDEEGFEEL</sequence>
<evidence type="ECO:0000256" key="1">
    <source>
        <dbReference type="ARBA" id="ARBA00022603"/>
    </source>
</evidence>
<dbReference type="Gene3D" id="3.40.50.150">
    <property type="entry name" value="Vaccinia Virus protein VP39"/>
    <property type="match status" value="1"/>
</dbReference>
<organism evidence="3 4">
    <name type="scientific">Cannabis sativa</name>
    <name type="common">Hemp</name>
    <name type="synonym">Marijuana</name>
    <dbReference type="NCBI Taxonomy" id="3483"/>
    <lineage>
        <taxon>Eukaryota</taxon>
        <taxon>Viridiplantae</taxon>
        <taxon>Streptophyta</taxon>
        <taxon>Embryophyta</taxon>
        <taxon>Tracheophyta</taxon>
        <taxon>Spermatophyta</taxon>
        <taxon>Magnoliopsida</taxon>
        <taxon>eudicotyledons</taxon>
        <taxon>Gunneridae</taxon>
        <taxon>Pentapetalae</taxon>
        <taxon>rosids</taxon>
        <taxon>fabids</taxon>
        <taxon>Rosales</taxon>
        <taxon>Cannabaceae</taxon>
        <taxon>Cannabis</taxon>
    </lineage>
</organism>
<dbReference type="InterPro" id="IPR029063">
    <property type="entry name" value="SAM-dependent_MTases_sf"/>
</dbReference>
<dbReference type="SUPFAM" id="SSF53335">
    <property type="entry name" value="S-adenosyl-L-methionine-dependent methyltransferases"/>
    <property type="match status" value="1"/>
</dbReference>
<protein>
    <submittedName>
        <fullName evidence="3">Uncharacterized protein</fullName>
    </submittedName>
</protein>
<keyword evidence="1" id="KW-0489">Methyltransferase</keyword>
<dbReference type="Proteomes" id="UP000583929">
    <property type="component" value="Unassembled WGS sequence"/>
</dbReference>
<name>A0A7J6F7G6_CANSA</name>
<proteinExistence type="predicted"/>
<dbReference type="GO" id="GO:0032259">
    <property type="term" value="P:methylation"/>
    <property type="evidence" value="ECO:0007669"/>
    <property type="project" value="UniProtKB-KW"/>
</dbReference>
<evidence type="ECO:0000313" key="3">
    <source>
        <dbReference type="EMBL" id="KAF4366667.1"/>
    </source>
</evidence>
<evidence type="ECO:0000256" key="2">
    <source>
        <dbReference type="ARBA" id="ARBA00022679"/>
    </source>
</evidence>
<dbReference type="AlphaFoldDB" id="A0A7J6F7G6"/>
<gene>
    <name evidence="3" type="ORF">G4B88_010742</name>
</gene>
<keyword evidence="4" id="KW-1185">Reference proteome</keyword>
<dbReference type="GO" id="GO:0008168">
    <property type="term" value="F:methyltransferase activity"/>
    <property type="evidence" value="ECO:0007669"/>
    <property type="project" value="UniProtKB-KW"/>
</dbReference>
<dbReference type="InterPro" id="IPR007213">
    <property type="entry name" value="Ppm1/Ppm2/Tcmp"/>
</dbReference>
<evidence type="ECO:0000313" key="4">
    <source>
        <dbReference type="Proteomes" id="UP000583929"/>
    </source>
</evidence>
<dbReference type="PANTHER" id="PTHR43619">
    <property type="entry name" value="S-ADENOSYL-L-METHIONINE-DEPENDENT METHYLTRANSFERASE YKTD-RELATED"/>
    <property type="match status" value="1"/>
</dbReference>
<accession>A0A7J6F7G6</accession>
<dbReference type="PANTHER" id="PTHR43619:SF2">
    <property type="entry name" value="S-ADENOSYL-L-METHIONINE-DEPENDENT METHYLTRANSFERASES SUPERFAMILY PROTEIN"/>
    <property type="match status" value="1"/>
</dbReference>
<keyword evidence="2" id="KW-0808">Transferase</keyword>
<reference evidence="3 4" key="1">
    <citation type="journal article" date="2020" name="bioRxiv">
        <title>Sequence and annotation of 42 cannabis genomes reveals extensive copy number variation in cannabinoid synthesis and pathogen resistance genes.</title>
        <authorList>
            <person name="Mckernan K.J."/>
            <person name="Helbert Y."/>
            <person name="Kane L.T."/>
            <person name="Ebling H."/>
            <person name="Zhang L."/>
            <person name="Liu B."/>
            <person name="Eaton Z."/>
            <person name="Mclaughlin S."/>
            <person name="Kingan S."/>
            <person name="Baybayan P."/>
            <person name="Concepcion G."/>
            <person name="Jordan M."/>
            <person name="Riva A."/>
            <person name="Barbazuk W."/>
            <person name="Harkins T."/>
        </authorList>
    </citation>
    <scope>NUCLEOTIDE SEQUENCE [LARGE SCALE GENOMIC DNA]</scope>
    <source>
        <strain evidence="4">cv. Jamaican Lion 4</strain>
        <tissue evidence="3">Leaf</tissue>
    </source>
</reference>
<comment type="caution">
    <text evidence="3">The sequence shown here is derived from an EMBL/GenBank/DDBJ whole genome shotgun (WGS) entry which is preliminary data.</text>
</comment>